<dbReference type="AlphaFoldDB" id="A0A5J4U6E6"/>
<feature type="compositionally biased region" description="Polar residues" evidence="1">
    <location>
        <begin position="148"/>
        <end position="161"/>
    </location>
</feature>
<proteinExistence type="predicted"/>
<dbReference type="EMBL" id="SNRW01020151">
    <property type="protein sequence ID" value="KAA6365733.1"/>
    <property type="molecule type" value="Genomic_DNA"/>
</dbReference>
<evidence type="ECO:0000313" key="2">
    <source>
        <dbReference type="EMBL" id="KAA6365733.1"/>
    </source>
</evidence>
<protein>
    <submittedName>
        <fullName evidence="2">Uncharacterized protein</fullName>
    </submittedName>
</protein>
<dbReference type="Proteomes" id="UP000324800">
    <property type="component" value="Unassembled WGS sequence"/>
</dbReference>
<reference evidence="2 3" key="1">
    <citation type="submission" date="2019-03" db="EMBL/GenBank/DDBJ databases">
        <title>Single cell metagenomics reveals metabolic interactions within the superorganism composed of flagellate Streblomastix strix and complex community of Bacteroidetes bacteria on its surface.</title>
        <authorList>
            <person name="Treitli S.C."/>
            <person name="Kolisko M."/>
            <person name="Husnik F."/>
            <person name="Keeling P."/>
            <person name="Hampl V."/>
        </authorList>
    </citation>
    <scope>NUCLEOTIDE SEQUENCE [LARGE SCALE GENOMIC DNA]</scope>
    <source>
        <strain evidence="2">ST1C</strain>
    </source>
</reference>
<name>A0A5J4U6E6_9EUKA</name>
<organism evidence="2 3">
    <name type="scientific">Streblomastix strix</name>
    <dbReference type="NCBI Taxonomy" id="222440"/>
    <lineage>
        <taxon>Eukaryota</taxon>
        <taxon>Metamonada</taxon>
        <taxon>Preaxostyla</taxon>
        <taxon>Oxymonadida</taxon>
        <taxon>Streblomastigidae</taxon>
        <taxon>Streblomastix</taxon>
    </lineage>
</organism>
<feature type="compositionally biased region" description="Low complexity" evidence="1">
    <location>
        <begin position="197"/>
        <end position="216"/>
    </location>
</feature>
<feature type="compositionally biased region" description="Basic residues" evidence="1">
    <location>
        <begin position="164"/>
        <end position="173"/>
    </location>
</feature>
<feature type="region of interest" description="Disordered" evidence="1">
    <location>
        <begin position="52"/>
        <end position="81"/>
    </location>
</feature>
<evidence type="ECO:0000313" key="3">
    <source>
        <dbReference type="Proteomes" id="UP000324800"/>
    </source>
</evidence>
<gene>
    <name evidence="2" type="ORF">EZS28_038740</name>
</gene>
<feature type="region of interest" description="Disordered" evidence="1">
    <location>
        <begin position="303"/>
        <end position="353"/>
    </location>
</feature>
<comment type="caution">
    <text evidence="2">The sequence shown here is derived from an EMBL/GenBank/DDBJ whole genome shotgun (WGS) entry which is preliminary data.</text>
</comment>
<feature type="region of interest" description="Disordered" evidence="1">
    <location>
        <begin position="93"/>
        <end position="222"/>
    </location>
</feature>
<sequence>MEALIRQGQGPISADFPASLIDNDLETEASVVRNAYQANFVKRNIRGHSSLEYGSDMSGNEQESESVASGEASSSLGVNTGNINDLLKKVNRRSNNEDDESDQSSDNKSGGVDAYSYSQSDGQSSNLSSSTEKSSSGTESSDNSTENGSDSLNSLENILGNQKTQKKKKMKKQKNGDDDSNSDTETTETTVSDEDASSSSNDQDNNDGIVQSNQIGGNIGIGASGGKTKYDYFYYEKDGDGDEYNVGVSGQDNEMYGGLNSGQLNSLGQQEEIKNSTLIGDGDGEDTNENAGMVGSIGGVRFDAEQGIEVQDRSSSNEQQDRENMQEYSYEGDSVDGQEKFDNQVAQADANVF</sequence>
<feature type="compositionally biased region" description="Acidic residues" evidence="1">
    <location>
        <begin position="178"/>
        <end position="196"/>
    </location>
</feature>
<accession>A0A5J4U6E6</accession>
<feature type="compositionally biased region" description="Low complexity" evidence="1">
    <location>
        <begin position="65"/>
        <end position="78"/>
    </location>
</feature>
<feature type="compositionally biased region" description="Low complexity" evidence="1">
    <location>
        <begin position="116"/>
        <end position="147"/>
    </location>
</feature>
<evidence type="ECO:0000256" key="1">
    <source>
        <dbReference type="SAM" id="MobiDB-lite"/>
    </source>
</evidence>